<evidence type="ECO:0000256" key="7">
    <source>
        <dbReference type="ARBA" id="ARBA00023136"/>
    </source>
</evidence>
<feature type="compositionally biased region" description="Basic and acidic residues" evidence="8">
    <location>
        <begin position="15"/>
        <end position="25"/>
    </location>
</feature>
<feature type="transmembrane region" description="Helical" evidence="9">
    <location>
        <begin position="455"/>
        <end position="475"/>
    </location>
</feature>
<proteinExistence type="inferred from homology"/>
<dbReference type="InterPro" id="IPR050598">
    <property type="entry name" value="AminoAcid_Transporter"/>
</dbReference>
<comment type="subcellular location">
    <subcellularLocation>
        <location evidence="1">Cell membrane</location>
        <topology evidence="1">Multi-pass membrane protein</topology>
    </subcellularLocation>
</comment>
<comment type="similarity">
    <text evidence="2">Belongs to the amino acid-polyamine-organocation (APC) superfamily. L-type amino acid transporter (LAT) (TC 2.A.3.8) family.</text>
</comment>
<organism evidence="10 11">
    <name type="scientific">Acanthaster planci</name>
    <name type="common">Crown-of-thorns starfish</name>
    <dbReference type="NCBI Taxonomy" id="133434"/>
    <lineage>
        <taxon>Eukaryota</taxon>
        <taxon>Metazoa</taxon>
        <taxon>Echinodermata</taxon>
        <taxon>Eleutherozoa</taxon>
        <taxon>Asterozoa</taxon>
        <taxon>Asteroidea</taxon>
        <taxon>Valvatacea</taxon>
        <taxon>Valvatida</taxon>
        <taxon>Acanthasteridae</taxon>
        <taxon>Acanthaster</taxon>
    </lineage>
</organism>
<feature type="transmembrane region" description="Helical" evidence="9">
    <location>
        <begin position="168"/>
        <end position="189"/>
    </location>
</feature>
<feature type="transmembrane region" description="Helical" evidence="9">
    <location>
        <begin position="273"/>
        <end position="296"/>
    </location>
</feature>
<dbReference type="PANTHER" id="PTHR11785:SF528">
    <property type="entry name" value="AMINO ACID TRANSPORTER PROTEIN JHI-21"/>
    <property type="match status" value="1"/>
</dbReference>
<evidence type="ECO:0000256" key="5">
    <source>
        <dbReference type="ARBA" id="ARBA00022692"/>
    </source>
</evidence>
<dbReference type="PANTHER" id="PTHR11785">
    <property type="entry name" value="AMINO ACID TRANSPORTER"/>
    <property type="match status" value="1"/>
</dbReference>
<dbReference type="OrthoDB" id="3257095at2759"/>
<dbReference type="GO" id="GO:0005886">
    <property type="term" value="C:plasma membrane"/>
    <property type="evidence" value="ECO:0007669"/>
    <property type="project" value="UniProtKB-SubCell"/>
</dbReference>
<reference evidence="11" key="1">
    <citation type="submission" date="2025-08" db="UniProtKB">
        <authorList>
            <consortium name="RefSeq"/>
        </authorList>
    </citation>
    <scope>IDENTIFICATION</scope>
</reference>
<dbReference type="Gene3D" id="1.20.1740.10">
    <property type="entry name" value="Amino acid/polyamine transporter I"/>
    <property type="match status" value="1"/>
</dbReference>
<evidence type="ECO:0000256" key="1">
    <source>
        <dbReference type="ARBA" id="ARBA00004651"/>
    </source>
</evidence>
<feature type="transmembrane region" description="Helical" evidence="9">
    <location>
        <begin position="371"/>
        <end position="387"/>
    </location>
</feature>
<dbReference type="PIRSF" id="PIRSF006060">
    <property type="entry name" value="AA_transporter"/>
    <property type="match status" value="1"/>
</dbReference>
<dbReference type="InterPro" id="IPR002293">
    <property type="entry name" value="AA/rel_permease1"/>
</dbReference>
<keyword evidence="4" id="KW-1003">Cell membrane</keyword>
<dbReference type="RefSeq" id="XP_022094291.1">
    <property type="nucleotide sequence ID" value="XM_022238599.1"/>
</dbReference>
<evidence type="ECO:0000313" key="10">
    <source>
        <dbReference type="Proteomes" id="UP000694845"/>
    </source>
</evidence>
<protein>
    <submittedName>
        <fullName evidence="11">Large neutral amino acids transporter small subunit 1-like isoform X1</fullName>
    </submittedName>
</protein>
<evidence type="ECO:0000256" key="9">
    <source>
        <dbReference type="SAM" id="Phobius"/>
    </source>
</evidence>
<evidence type="ECO:0000256" key="6">
    <source>
        <dbReference type="ARBA" id="ARBA00022989"/>
    </source>
</evidence>
<evidence type="ECO:0000256" key="8">
    <source>
        <dbReference type="SAM" id="MobiDB-lite"/>
    </source>
</evidence>
<evidence type="ECO:0000313" key="11">
    <source>
        <dbReference type="RefSeq" id="XP_022094291.1"/>
    </source>
</evidence>
<keyword evidence="7 9" id="KW-0472">Membrane</keyword>
<accession>A0A8B7YSD5</accession>
<dbReference type="GO" id="GO:0015179">
    <property type="term" value="F:L-amino acid transmembrane transporter activity"/>
    <property type="evidence" value="ECO:0007669"/>
    <property type="project" value="TreeGrafter"/>
</dbReference>
<keyword evidence="5 9" id="KW-0812">Transmembrane</keyword>
<keyword evidence="3" id="KW-0813">Transport</keyword>
<feature type="transmembrane region" description="Helical" evidence="9">
    <location>
        <begin position="46"/>
        <end position="68"/>
    </location>
</feature>
<sequence>MKPNGLDPTVSSENHSVKGSDKMSLHSDSGSSSVESDVKLLRKVTLLNAVTVIVGSIVGSGIFISPVGVLVNSGSAGSSVLIWAACGAMSLVGALCYAELGTTLSASGGDFTYIRTAFGSLPGFLYLWVTMMVAFPSQQAIIALTFANYVSLPFYLEPECPPSIELRSLLAAVCLVTLTIINGFSVRMATRVQDVFTLGKMLALILIIVMGIIELTKGTTTSFQNSFDTVPGLEVSASGIAQAIYAGLFAYGGWSNLNFLTEELQNPNRNMPLAIIIAVPVVTTVYVLANISYLAAMSPQELLISPAVALTFGEKVLGAAAVIMPVSVALSTFGAVNGMLMASSRLSFVGARSESLPQVLGMIHVGQETPLAALAFMCFMSLMYLFAADIGQLLNYFNFVFWTGVGVSITGMLFLRWRRPDLERPLKVPWILPVIFVLVCIFLVVFGTIGQPMDTLIGLCISLTGVPVYFFGVYWTSKPKWLLGLIDAATVAIQRTLLLAPEHTSKSD</sequence>
<feature type="transmembrane region" description="Helical" evidence="9">
    <location>
        <begin position="399"/>
        <end position="417"/>
    </location>
</feature>
<keyword evidence="10" id="KW-1185">Reference proteome</keyword>
<dbReference type="KEGG" id="aplc:110981221"/>
<feature type="transmembrane region" description="Helical" evidence="9">
    <location>
        <begin position="195"/>
        <end position="213"/>
    </location>
</feature>
<gene>
    <name evidence="11" type="primary">LOC110981221</name>
</gene>
<dbReference type="Pfam" id="PF13520">
    <property type="entry name" value="AA_permease_2"/>
    <property type="match status" value="1"/>
</dbReference>
<feature type="region of interest" description="Disordered" evidence="8">
    <location>
        <begin position="1"/>
        <end position="32"/>
    </location>
</feature>
<dbReference type="FunFam" id="1.20.1740.10:FF:000003">
    <property type="entry name" value="Y+L amino acid transporter 1 isoform X1"/>
    <property type="match status" value="1"/>
</dbReference>
<evidence type="ECO:0000256" key="2">
    <source>
        <dbReference type="ARBA" id="ARBA00007040"/>
    </source>
</evidence>
<dbReference type="GeneID" id="110981221"/>
<dbReference type="Proteomes" id="UP000694845">
    <property type="component" value="Unplaced"/>
</dbReference>
<keyword evidence="6 9" id="KW-1133">Transmembrane helix</keyword>
<dbReference type="OMA" id="AFANMAY"/>
<dbReference type="AlphaFoldDB" id="A0A8B7YSD5"/>
<feature type="transmembrane region" description="Helical" evidence="9">
    <location>
        <begin position="429"/>
        <end position="449"/>
    </location>
</feature>
<name>A0A8B7YSD5_ACAPL</name>
<evidence type="ECO:0000256" key="4">
    <source>
        <dbReference type="ARBA" id="ARBA00022475"/>
    </source>
</evidence>
<evidence type="ECO:0000256" key="3">
    <source>
        <dbReference type="ARBA" id="ARBA00022448"/>
    </source>
</evidence>
<feature type="transmembrane region" description="Helical" evidence="9">
    <location>
        <begin position="316"/>
        <end position="336"/>
    </location>
</feature>
<feature type="transmembrane region" description="Helical" evidence="9">
    <location>
        <begin position="80"/>
        <end position="100"/>
    </location>
</feature>